<reference evidence="2 3" key="1">
    <citation type="submission" date="2020-08" db="EMBL/GenBank/DDBJ databases">
        <title>A Genomic Blueprint of the Chicken Gut Microbiome.</title>
        <authorList>
            <person name="Gilroy R."/>
            <person name="Ravi A."/>
            <person name="Getino M."/>
            <person name="Pursley I."/>
            <person name="Horton D.L."/>
            <person name="Alikhan N.-F."/>
            <person name="Baker D."/>
            <person name="Gharbi K."/>
            <person name="Hall N."/>
            <person name="Watson M."/>
            <person name="Adriaenssens E.M."/>
            <person name="Foster-Nyarko E."/>
            <person name="Jarju S."/>
            <person name="Secka A."/>
            <person name="Antonio M."/>
            <person name="Oren A."/>
            <person name="Chaudhuri R."/>
            <person name="La Ragione R.M."/>
            <person name="Hildebrand F."/>
            <person name="Pallen M.J."/>
        </authorList>
    </citation>
    <scope>NUCLEOTIDE SEQUENCE [LARGE SCALE GENOMIC DNA]</scope>
    <source>
        <strain evidence="2 3">Sa3CUA2</strain>
    </source>
</reference>
<feature type="region of interest" description="Disordered" evidence="1">
    <location>
        <begin position="222"/>
        <end position="261"/>
    </location>
</feature>
<evidence type="ECO:0008006" key="4">
    <source>
        <dbReference type="Google" id="ProtNLM"/>
    </source>
</evidence>
<organism evidence="2 3">
    <name type="scientific">Cellulomonas avistercoris</name>
    <dbReference type="NCBI Taxonomy" id="2762242"/>
    <lineage>
        <taxon>Bacteria</taxon>
        <taxon>Bacillati</taxon>
        <taxon>Actinomycetota</taxon>
        <taxon>Actinomycetes</taxon>
        <taxon>Micrococcales</taxon>
        <taxon>Cellulomonadaceae</taxon>
        <taxon>Cellulomonas</taxon>
    </lineage>
</organism>
<name>A0ABR8QIB7_9CELL</name>
<feature type="region of interest" description="Disordered" evidence="1">
    <location>
        <begin position="1"/>
        <end position="30"/>
    </location>
</feature>
<dbReference type="EMBL" id="JACSQV010000021">
    <property type="protein sequence ID" value="MBD7920177.1"/>
    <property type="molecule type" value="Genomic_DNA"/>
</dbReference>
<feature type="compositionally biased region" description="Basic residues" evidence="1">
    <location>
        <begin position="20"/>
        <end position="30"/>
    </location>
</feature>
<accession>A0ABR8QIB7</accession>
<proteinExistence type="predicted"/>
<dbReference type="Proteomes" id="UP000604241">
    <property type="component" value="Unassembled WGS sequence"/>
</dbReference>
<keyword evidence="3" id="KW-1185">Reference proteome</keyword>
<gene>
    <name evidence="2" type="ORF">H9657_18035</name>
</gene>
<comment type="caution">
    <text evidence="2">The sequence shown here is derived from an EMBL/GenBank/DDBJ whole genome shotgun (WGS) entry which is preliminary data.</text>
</comment>
<dbReference type="RefSeq" id="WP_191784818.1">
    <property type="nucleotide sequence ID" value="NZ_JACSQV010000021.1"/>
</dbReference>
<sequence>MSTGDEPAVTRRGTPAVRGGARRRGLPSWARRRGAADARAVAAVAAVLRGLEPDGWTTLDALRGHGAGWAGADHVVVGPGGVVVVDVRRATGDEGPDATGSAPARSGLATDAVRAAAVVTTLLAPRHRTAVRALVCLTGRALPATDAVAGATVVAADDLAAYLRALPPRLHPADAAGLALHLSLHLGPHLGGSGDADVLTTGALEADPRVARRRVVRPLPFGRPAASGRLPARGGPLSPDGTSPAALPALPTPGHATAVPGHLRADLRGGRLTPAGVALRAGVVVSAAWLAWAFTTAPLGLF</sequence>
<feature type="compositionally biased region" description="Low complexity" evidence="1">
    <location>
        <begin position="244"/>
        <end position="258"/>
    </location>
</feature>
<protein>
    <recommendedName>
        <fullName evidence="4">NERD domain-containing protein</fullName>
    </recommendedName>
</protein>
<evidence type="ECO:0000313" key="2">
    <source>
        <dbReference type="EMBL" id="MBD7920177.1"/>
    </source>
</evidence>
<evidence type="ECO:0000256" key="1">
    <source>
        <dbReference type="SAM" id="MobiDB-lite"/>
    </source>
</evidence>
<evidence type="ECO:0000313" key="3">
    <source>
        <dbReference type="Proteomes" id="UP000604241"/>
    </source>
</evidence>